<dbReference type="PANTHER" id="PTHR45138:SF9">
    <property type="entry name" value="DIGUANYLATE CYCLASE DGCM-RELATED"/>
    <property type="match status" value="1"/>
</dbReference>
<evidence type="ECO:0000256" key="1">
    <source>
        <dbReference type="ARBA" id="ARBA00001946"/>
    </source>
</evidence>
<keyword evidence="4" id="KW-1133">Transmembrane helix</keyword>
<keyword evidence="4" id="KW-0812">Transmembrane</keyword>
<dbReference type="SUPFAM" id="SSF55073">
    <property type="entry name" value="Nucleotide cyclase"/>
    <property type="match status" value="1"/>
</dbReference>
<dbReference type="RefSeq" id="WP_228233805.1">
    <property type="nucleotide sequence ID" value="NZ_JAJGNA010000008.1"/>
</dbReference>
<evidence type="ECO:0000313" key="6">
    <source>
        <dbReference type="EMBL" id="MCC4308713.1"/>
    </source>
</evidence>
<feature type="transmembrane region" description="Helical" evidence="4">
    <location>
        <begin position="20"/>
        <end position="38"/>
    </location>
</feature>
<dbReference type="Pfam" id="PF00990">
    <property type="entry name" value="GGDEF"/>
    <property type="match status" value="1"/>
</dbReference>
<evidence type="ECO:0000256" key="3">
    <source>
        <dbReference type="ARBA" id="ARBA00034247"/>
    </source>
</evidence>
<proteinExistence type="predicted"/>
<feature type="transmembrane region" description="Helical" evidence="4">
    <location>
        <begin position="127"/>
        <end position="146"/>
    </location>
</feature>
<dbReference type="InterPro" id="IPR029787">
    <property type="entry name" value="Nucleotide_cyclase"/>
</dbReference>
<dbReference type="NCBIfam" id="TIGR00254">
    <property type="entry name" value="GGDEF"/>
    <property type="match status" value="1"/>
</dbReference>
<dbReference type="GO" id="GO:0043709">
    <property type="term" value="P:cell adhesion involved in single-species biofilm formation"/>
    <property type="evidence" value="ECO:0007669"/>
    <property type="project" value="TreeGrafter"/>
</dbReference>
<evidence type="ECO:0000259" key="5">
    <source>
        <dbReference type="PROSITE" id="PS50887"/>
    </source>
</evidence>
<dbReference type="GO" id="GO:0052621">
    <property type="term" value="F:diguanylate cyclase activity"/>
    <property type="evidence" value="ECO:0007669"/>
    <property type="project" value="UniProtKB-EC"/>
</dbReference>
<feature type="transmembrane region" description="Helical" evidence="4">
    <location>
        <begin position="50"/>
        <end position="72"/>
    </location>
</feature>
<dbReference type="PROSITE" id="PS50887">
    <property type="entry name" value="GGDEF"/>
    <property type="match status" value="1"/>
</dbReference>
<keyword evidence="4" id="KW-0472">Membrane</keyword>
<dbReference type="CDD" id="cd01949">
    <property type="entry name" value="GGDEF"/>
    <property type="match status" value="1"/>
</dbReference>
<comment type="caution">
    <text evidence="6">The sequence shown here is derived from an EMBL/GenBank/DDBJ whole genome shotgun (WGS) entry which is preliminary data.</text>
</comment>
<dbReference type="EMBL" id="JAJGNA010000008">
    <property type="protein sequence ID" value="MCC4308713.1"/>
    <property type="molecule type" value="Genomic_DNA"/>
</dbReference>
<gene>
    <name evidence="6" type="ORF">LL252_09020</name>
</gene>
<dbReference type="InterPro" id="IPR050469">
    <property type="entry name" value="Diguanylate_Cyclase"/>
</dbReference>
<reference evidence="6" key="1">
    <citation type="submission" date="2021-10" db="EMBL/GenBank/DDBJ databases">
        <title>The diversity and Nitrogen Metabolism of Culturable Nitrate-Utilizing Bacteria Within the Oxygen Minimum Zone of the Changjiang (Yangtze River)Estuary.</title>
        <authorList>
            <person name="Zhang D."/>
            <person name="Zheng J."/>
            <person name="Liu S."/>
            <person name="He W."/>
        </authorList>
    </citation>
    <scope>NUCLEOTIDE SEQUENCE</scope>
    <source>
        <strain evidence="6">FXH-223</strain>
    </source>
</reference>
<dbReference type="EC" id="2.7.7.65" evidence="2"/>
<dbReference type="GO" id="GO:1902201">
    <property type="term" value="P:negative regulation of bacterial-type flagellum-dependent cell motility"/>
    <property type="evidence" value="ECO:0007669"/>
    <property type="project" value="TreeGrafter"/>
</dbReference>
<dbReference type="Proteomes" id="UP001108027">
    <property type="component" value="Unassembled WGS sequence"/>
</dbReference>
<comment type="catalytic activity">
    <reaction evidence="3">
        <text>2 GTP = 3',3'-c-di-GMP + 2 diphosphate</text>
        <dbReference type="Rhea" id="RHEA:24898"/>
        <dbReference type="ChEBI" id="CHEBI:33019"/>
        <dbReference type="ChEBI" id="CHEBI:37565"/>
        <dbReference type="ChEBI" id="CHEBI:58805"/>
        <dbReference type="EC" id="2.7.7.65"/>
    </reaction>
</comment>
<dbReference type="AlphaFoldDB" id="A0A9Q3UPH6"/>
<organism evidence="6 7">
    <name type="scientific">Alloalcanivorax marinus</name>
    <dbReference type="NCBI Taxonomy" id="1177169"/>
    <lineage>
        <taxon>Bacteria</taxon>
        <taxon>Pseudomonadati</taxon>
        <taxon>Pseudomonadota</taxon>
        <taxon>Gammaproteobacteria</taxon>
        <taxon>Oceanospirillales</taxon>
        <taxon>Alcanivoracaceae</taxon>
        <taxon>Alloalcanivorax</taxon>
    </lineage>
</organism>
<keyword evidence="7" id="KW-1185">Reference proteome</keyword>
<dbReference type="InterPro" id="IPR000160">
    <property type="entry name" value="GGDEF_dom"/>
</dbReference>
<dbReference type="Gene3D" id="3.30.70.270">
    <property type="match status" value="1"/>
</dbReference>
<accession>A0A9Q3UPH6</accession>
<sequence length="365" mass="40793">MRGWHAVSGERQDLYLQRLAFALLVGGGAHTLVCWLILQWGFFRGGDAAFAALFLLIWGGHLALLGFAGLRFNRRLEDPSMTEPLMVWSTAALLLSVAFVEELRLAVMTFFFAILHQGVFRVRRRRVARAAASAVAGYALVLLHLQLNGALPRPVAEWSQWLLFALITLAMVLLASEISSIRLRLRERNRQLSDLLERIQDLAIRDELTGLYARRHAMELLDKACRQSRRGGFLLAVAFVDLDHFKRINDRHGHQFGDRVLVRFAELTHRYLGEKDIVARLGGEEFLLVMPVIDLAQARDSVTGLLDALRAQRFMAAPALEVTASVGLTVAGQNETPDQVMARADHLLYRAKAGGRDRVMTAGPP</sequence>
<feature type="transmembrane region" description="Helical" evidence="4">
    <location>
        <begin position="158"/>
        <end position="178"/>
    </location>
</feature>
<dbReference type="InterPro" id="IPR043128">
    <property type="entry name" value="Rev_trsase/Diguanyl_cyclase"/>
</dbReference>
<dbReference type="SMART" id="SM00267">
    <property type="entry name" value="GGDEF"/>
    <property type="match status" value="1"/>
</dbReference>
<name>A0A9Q3UPH6_9GAMM</name>
<dbReference type="FunFam" id="3.30.70.270:FF:000001">
    <property type="entry name" value="Diguanylate cyclase domain protein"/>
    <property type="match status" value="1"/>
</dbReference>
<evidence type="ECO:0000256" key="2">
    <source>
        <dbReference type="ARBA" id="ARBA00012528"/>
    </source>
</evidence>
<feature type="domain" description="GGDEF" evidence="5">
    <location>
        <begin position="233"/>
        <end position="364"/>
    </location>
</feature>
<comment type="cofactor">
    <cofactor evidence="1">
        <name>Mg(2+)</name>
        <dbReference type="ChEBI" id="CHEBI:18420"/>
    </cofactor>
</comment>
<evidence type="ECO:0000256" key="4">
    <source>
        <dbReference type="SAM" id="Phobius"/>
    </source>
</evidence>
<dbReference type="GO" id="GO:0005886">
    <property type="term" value="C:plasma membrane"/>
    <property type="evidence" value="ECO:0007669"/>
    <property type="project" value="TreeGrafter"/>
</dbReference>
<dbReference type="PANTHER" id="PTHR45138">
    <property type="entry name" value="REGULATORY COMPONENTS OF SENSORY TRANSDUCTION SYSTEM"/>
    <property type="match status" value="1"/>
</dbReference>
<protein>
    <recommendedName>
        <fullName evidence="2">diguanylate cyclase</fullName>
        <ecNumber evidence="2">2.7.7.65</ecNumber>
    </recommendedName>
</protein>
<evidence type="ECO:0000313" key="7">
    <source>
        <dbReference type="Proteomes" id="UP001108027"/>
    </source>
</evidence>